<comment type="cofactor">
    <cofactor evidence="1 7">
        <name>Fe(2+)</name>
        <dbReference type="ChEBI" id="CHEBI:29033"/>
    </cofactor>
</comment>
<comment type="similarity">
    <text evidence="2">Belongs to the biopterin-dependent aromatic amino acid hydroxylase family.</text>
</comment>
<keyword evidence="6" id="KW-0503">Monooxygenase</keyword>
<feature type="binding site" evidence="7">
    <location>
        <position position="179"/>
    </location>
    <ligand>
        <name>Fe cation</name>
        <dbReference type="ChEBI" id="CHEBI:24875"/>
    </ligand>
</feature>
<organism evidence="9 10">
    <name type="scientific">Streptomyces tubercidicus</name>
    <dbReference type="NCBI Taxonomy" id="47759"/>
    <lineage>
        <taxon>Bacteria</taxon>
        <taxon>Bacillati</taxon>
        <taxon>Actinomycetota</taxon>
        <taxon>Actinomycetes</taxon>
        <taxon>Kitasatosporales</taxon>
        <taxon>Streptomycetaceae</taxon>
        <taxon>Streptomyces</taxon>
    </lineage>
</organism>
<evidence type="ECO:0000313" key="9">
    <source>
        <dbReference type="EMBL" id="GFE35643.1"/>
    </source>
</evidence>
<keyword evidence="5 7" id="KW-0408">Iron</keyword>
<dbReference type="Proteomes" id="UP000431826">
    <property type="component" value="Unassembled WGS sequence"/>
</dbReference>
<accession>A0A640UHU9</accession>
<dbReference type="InterPro" id="IPR036951">
    <property type="entry name" value="ArAA_hydroxylase_sf"/>
</dbReference>
<dbReference type="PRINTS" id="PR00372">
    <property type="entry name" value="FYWHYDRXLASE"/>
</dbReference>
<gene>
    <name evidence="9" type="ORF">Stube_03160</name>
</gene>
<keyword evidence="3 7" id="KW-0479">Metal-binding</keyword>
<evidence type="ECO:0000256" key="4">
    <source>
        <dbReference type="ARBA" id="ARBA00023002"/>
    </source>
</evidence>
<dbReference type="Pfam" id="PF00351">
    <property type="entry name" value="Biopterin_H"/>
    <property type="match status" value="1"/>
</dbReference>
<comment type="caution">
    <text evidence="9">The sequence shown here is derived from an EMBL/GenBank/DDBJ whole genome shotgun (WGS) entry which is preliminary data.</text>
</comment>
<dbReference type="InterPro" id="IPR019774">
    <property type="entry name" value="Aromatic-AA_hydroxylase_C"/>
</dbReference>
<feature type="binding site" evidence="7">
    <location>
        <position position="174"/>
    </location>
    <ligand>
        <name>Fe cation</name>
        <dbReference type="ChEBI" id="CHEBI:24875"/>
    </ligand>
</feature>
<evidence type="ECO:0000256" key="5">
    <source>
        <dbReference type="ARBA" id="ARBA00023004"/>
    </source>
</evidence>
<dbReference type="GO" id="GO:0009072">
    <property type="term" value="P:aromatic amino acid metabolic process"/>
    <property type="evidence" value="ECO:0007669"/>
    <property type="project" value="InterPro"/>
</dbReference>
<dbReference type="GO" id="GO:0016714">
    <property type="term" value="F:oxidoreductase activity, acting on paired donors, with incorporation or reduction of molecular oxygen, reduced pteridine as one donor, and incorporation of one atom of oxygen"/>
    <property type="evidence" value="ECO:0007669"/>
    <property type="project" value="InterPro"/>
</dbReference>
<dbReference type="EMBL" id="BLIR01000001">
    <property type="protein sequence ID" value="GFE35643.1"/>
    <property type="molecule type" value="Genomic_DNA"/>
</dbReference>
<evidence type="ECO:0000259" key="8">
    <source>
        <dbReference type="PROSITE" id="PS51410"/>
    </source>
</evidence>
<feature type="binding site" evidence="7">
    <location>
        <position position="220"/>
    </location>
    <ligand>
        <name>Fe cation</name>
        <dbReference type="ChEBI" id="CHEBI:24875"/>
    </ligand>
</feature>
<evidence type="ECO:0000313" key="10">
    <source>
        <dbReference type="Proteomes" id="UP000431826"/>
    </source>
</evidence>
<proteinExistence type="inferred from homology"/>
<name>A0A640UHU9_9ACTN</name>
<evidence type="ECO:0000256" key="1">
    <source>
        <dbReference type="ARBA" id="ARBA00001954"/>
    </source>
</evidence>
<dbReference type="InterPro" id="IPR001273">
    <property type="entry name" value="ArAA_hydroxylase"/>
</dbReference>
<reference evidence="9 10" key="1">
    <citation type="submission" date="2019-12" db="EMBL/GenBank/DDBJ databases">
        <title>Whole genome shotgun sequence of Streptomyces tubercidicus NBRC 13090.</title>
        <authorList>
            <person name="Ichikawa N."/>
            <person name="Kimura A."/>
            <person name="Kitahashi Y."/>
            <person name="Komaki H."/>
            <person name="Tamura T."/>
        </authorList>
    </citation>
    <scope>NUCLEOTIDE SEQUENCE [LARGE SCALE GENOMIC DNA]</scope>
    <source>
        <strain evidence="9 10">NBRC 13090</strain>
    </source>
</reference>
<evidence type="ECO:0000256" key="6">
    <source>
        <dbReference type="ARBA" id="ARBA00023033"/>
    </source>
</evidence>
<feature type="domain" description="Biopterin-dependent aromatic amino acid hydroxylase family profile" evidence="8">
    <location>
        <begin position="1"/>
        <end position="312"/>
    </location>
</feature>
<dbReference type="PROSITE" id="PS51410">
    <property type="entry name" value="BH4_AAA_HYDROXYL_2"/>
    <property type="match status" value="1"/>
</dbReference>
<dbReference type="InterPro" id="IPR036329">
    <property type="entry name" value="Aro-AA_hydroxylase_C_sf"/>
</dbReference>
<dbReference type="Gene3D" id="1.10.800.10">
    <property type="entry name" value="Aromatic amino acid hydroxylase"/>
    <property type="match status" value="1"/>
</dbReference>
<dbReference type="GO" id="GO:0005506">
    <property type="term" value="F:iron ion binding"/>
    <property type="evidence" value="ECO:0007669"/>
    <property type="project" value="InterPro"/>
</dbReference>
<evidence type="ECO:0000256" key="2">
    <source>
        <dbReference type="ARBA" id="ARBA00009712"/>
    </source>
</evidence>
<dbReference type="AlphaFoldDB" id="A0A640UHU9"/>
<dbReference type="SUPFAM" id="SSF56534">
    <property type="entry name" value="Aromatic aminoacid monoxygenases, catalytic and oligomerization domains"/>
    <property type="match status" value="1"/>
</dbReference>
<sequence>MQADGARFTWVRSKVTDMSTAWQYTPISADGRLGLADQHPGRSDPAYRRRRDALAARAEGHRVGAPYPAVDYTEDEHRTWRAVHRALGPAHHAHACRAVLDAGEDAGIRADRIPQHTEVSALLTARTGFAFTLAGGVVPNERFLGAMAHGYFHAVQFVRHPAVPLYAPEPDVLHDVFGHGVHLSCARLARLYRLIGQAANRTETDEALATLSRVYWFTLEYGLITEAGTPKAFGAALLSSYGEIGAHDRRTIHPLDLRAAATTPYLISGYQPVLYAARSLEHLEDVLGAFCTDFDDDSASRLCVPALPRDRP</sequence>
<evidence type="ECO:0000256" key="7">
    <source>
        <dbReference type="PIRSR" id="PIRSR601273-2"/>
    </source>
</evidence>
<dbReference type="PANTHER" id="PTHR11473:SF24">
    <property type="entry name" value="PHENYLALANINE-4-HYDROXYLASE"/>
    <property type="match status" value="1"/>
</dbReference>
<keyword evidence="4" id="KW-0560">Oxidoreductase</keyword>
<protein>
    <recommendedName>
        <fullName evidence="8">Biopterin-dependent aromatic amino acid hydroxylase family profile domain-containing protein</fullName>
    </recommendedName>
</protein>
<dbReference type="PANTHER" id="PTHR11473">
    <property type="entry name" value="AROMATIC AMINO ACID HYDROXYLASE"/>
    <property type="match status" value="1"/>
</dbReference>
<keyword evidence="10" id="KW-1185">Reference proteome</keyword>
<evidence type="ECO:0000256" key="3">
    <source>
        <dbReference type="ARBA" id="ARBA00022723"/>
    </source>
</evidence>